<dbReference type="EMBL" id="ARZA01000277">
    <property type="protein sequence ID" value="EOC99374.1"/>
    <property type="molecule type" value="Genomic_DNA"/>
</dbReference>
<dbReference type="Proteomes" id="UP000013378">
    <property type="component" value="Unassembled WGS sequence"/>
</dbReference>
<evidence type="ECO:0000313" key="2">
    <source>
        <dbReference type="Proteomes" id="UP000013378"/>
    </source>
</evidence>
<reference evidence="1 2" key="1">
    <citation type="journal article" date="2015" name="Geomicrobiol. J.">
        <title>Caldisalinibacter kiritimatiensis gen. nov., sp. nov., a moderately thermohalophilic thiosulfate-reducing bacterium from a hypersaline microbial mat.</title>
        <authorList>
            <person name="Ben Hania W."/>
            <person name="Joseph M."/>
            <person name="Fiebig A."/>
            <person name="Bunk B."/>
            <person name="Klenk H.-P."/>
            <person name="Fardeau M.-L."/>
            <person name="Spring S."/>
        </authorList>
    </citation>
    <scope>NUCLEOTIDE SEQUENCE [LARGE SCALE GENOMIC DNA]</scope>
    <source>
        <strain evidence="1 2">L21-TH-D2</strain>
    </source>
</reference>
<dbReference type="eggNOG" id="COG1196">
    <property type="taxonomic scope" value="Bacteria"/>
</dbReference>
<dbReference type="AlphaFoldDB" id="R1CAN0"/>
<sequence>MSWKNELQKDRRKLIASIPFTRNIVEYLEDTSDGKSDNYEFLTKLLHIKDGSENITVEQLEEVFNNVYKERKEFENKDIKVFSILFEEAEKIFNEPHEGVKVENKLVLSIASRLYAEKFMISKLEKVSRRTKFKGNQTPKLIEEYKKHYPSNEKEISILEQINMMAVENIHVNSFMYEPIIDLTDYYLKDIYECAKELYINECKTADELVAVAMD</sequence>
<evidence type="ECO:0000313" key="1">
    <source>
        <dbReference type="EMBL" id="EOC99374.1"/>
    </source>
</evidence>
<dbReference type="STRING" id="1304284.L21TH_2632"/>
<comment type="caution">
    <text evidence="1">The sequence shown here is derived from an EMBL/GenBank/DDBJ whole genome shotgun (WGS) entry which is preliminary data.</text>
</comment>
<proteinExistence type="predicted"/>
<dbReference type="PATRIC" id="fig|1304284.3.peg.2586"/>
<organism evidence="1 2">
    <name type="scientific">Caldisalinibacter kiritimatiensis</name>
    <dbReference type="NCBI Taxonomy" id="1304284"/>
    <lineage>
        <taxon>Bacteria</taxon>
        <taxon>Bacillati</taxon>
        <taxon>Bacillota</taxon>
        <taxon>Tissierellia</taxon>
        <taxon>Tissierellales</taxon>
        <taxon>Thermohalobacteraceae</taxon>
        <taxon>Caldisalinibacter</taxon>
    </lineage>
</organism>
<dbReference type="OrthoDB" id="4770574at2"/>
<name>R1CAN0_9FIRM</name>
<dbReference type="RefSeq" id="WP_006317375.1">
    <property type="nucleotide sequence ID" value="NZ_ARZA01000277.1"/>
</dbReference>
<accession>R1CAN0</accession>
<keyword evidence="2" id="KW-1185">Reference proteome</keyword>
<protein>
    <submittedName>
        <fullName evidence="1">Uncharacterized protein</fullName>
    </submittedName>
</protein>
<gene>
    <name evidence="1" type="ORF">L21TH_2632</name>
</gene>